<dbReference type="OrthoDB" id="10028556at2759"/>
<accession>A0A2G9U2R4</accession>
<feature type="compositionally biased region" description="Low complexity" evidence="1">
    <location>
        <begin position="30"/>
        <end position="46"/>
    </location>
</feature>
<reference evidence="3 4" key="1">
    <citation type="submission" date="2015-09" db="EMBL/GenBank/DDBJ databases">
        <title>Draft genome of the parasitic nematode Teladorsagia circumcincta isolate WARC Sus (inbred).</title>
        <authorList>
            <person name="Mitreva M."/>
        </authorList>
    </citation>
    <scope>NUCLEOTIDE SEQUENCE [LARGE SCALE GENOMIC DNA]</scope>
    <source>
        <strain evidence="3 4">S</strain>
    </source>
</reference>
<feature type="region of interest" description="Disordered" evidence="1">
    <location>
        <begin position="29"/>
        <end position="53"/>
    </location>
</feature>
<feature type="non-terminal residue" evidence="3">
    <location>
        <position position="101"/>
    </location>
</feature>
<protein>
    <recommendedName>
        <fullName evidence="2">Nab N-terminal domain-containing protein</fullName>
    </recommendedName>
</protein>
<dbReference type="GO" id="GO:0003712">
    <property type="term" value="F:transcription coregulator activity"/>
    <property type="evidence" value="ECO:0007669"/>
    <property type="project" value="InterPro"/>
</dbReference>
<dbReference type="GO" id="GO:0006355">
    <property type="term" value="P:regulation of DNA-templated transcription"/>
    <property type="evidence" value="ECO:0007669"/>
    <property type="project" value="InterPro"/>
</dbReference>
<evidence type="ECO:0000313" key="4">
    <source>
        <dbReference type="Proteomes" id="UP000230423"/>
    </source>
</evidence>
<sequence length="101" mass="11081">KGVKKYYFVSCIAICLTVVRDGMGYDQDGSALPSSSSSSQLQVSSVKNPVKRESPQLKVENIARAGTPKPLAPPTSISEWQLLAVLQRANLVQYYDMFISQ</sequence>
<evidence type="ECO:0000313" key="3">
    <source>
        <dbReference type="EMBL" id="PIO64566.1"/>
    </source>
</evidence>
<dbReference type="GO" id="GO:0005634">
    <property type="term" value="C:nucleus"/>
    <property type="evidence" value="ECO:0007669"/>
    <property type="project" value="InterPro"/>
</dbReference>
<evidence type="ECO:0000256" key="1">
    <source>
        <dbReference type="SAM" id="MobiDB-lite"/>
    </source>
</evidence>
<proteinExistence type="predicted"/>
<feature type="domain" description="Nab N-terminal" evidence="2">
    <location>
        <begin position="74"/>
        <end position="101"/>
    </location>
</feature>
<evidence type="ECO:0000259" key="2">
    <source>
        <dbReference type="Pfam" id="PF04904"/>
    </source>
</evidence>
<dbReference type="InterPro" id="IPR006988">
    <property type="entry name" value="Nab_N"/>
</dbReference>
<organism evidence="3 4">
    <name type="scientific">Teladorsagia circumcincta</name>
    <name type="common">Brown stomach worm</name>
    <name type="synonym">Ostertagia circumcincta</name>
    <dbReference type="NCBI Taxonomy" id="45464"/>
    <lineage>
        <taxon>Eukaryota</taxon>
        <taxon>Metazoa</taxon>
        <taxon>Ecdysozoa</taxon>
        <taxon>Nematoda</taxon>
        <taxon>Chromadorea</taxon>
        <taxon>Rhabditida</taxon>
        <taxon>Rhabditina</taxon>
        <taxon>Rhabditomorpha</taxon>
        <taxon>Strongyloidea</taxon>
        <taxon>Trichostrongylidae</taxon>
        <taxon>Teladorsagia</taxon>
    </lineage>
</organism>
<keyword evidence="4" id="KW-1185">Reference proteome</keyword>
<gene>
    <name evidence="3" type="ORF">TELCIR_13802</name>
</gene>
<dbReference type="AlphaFoldDB" id="A0A2G9U2R4"/>
<feature type="non-terminal residue" evidence="3">
    <location>
        <position position="1"/>
    </location>
</feature>
<dbReference type="Proteomes" id="UP000230423">
    <property type="component" value="Unassembled WGS sequence"/>
</dbReference>
<dbReference type="Pfam" id="PF04904">
    <property type="entry name" value="SAM_NCD1"/>
    <property type="match status" value="1"/>
</dbReference>
<name>A0A2G9U2R4_TELCI</name>
<dbReference type="EMBL" id="KZ349784">
    <property type="protein sequence ID" value="PIO64566.1"/>
    <property type="molecule type" value="Genomic_DNA"/>
</dbReference>